<accession>A0ABQ6YPP0</accession>
<feature type="transmembrane region" description="Helical" evidence="1">
    <location>
        <begin position="189"/>
        <end position="208"/>
    </location>
</feature>
<keyword evidence="1" id="KW-1133">Transmembrane helix</keyword>
<evidence type="ECO:0000313" key="2">
    <source>
        <dbReference type="EMBL" id="KAF0847740.1"/>
    </source>
</evidence>
<comment type="caution">
    <text evidence="2">The sequence shown here is derived from an EMBL/GenBank/DDBJ whole genome shotgun (WGS) entry which is preliminary data.</text>
</comment>
<proteinExistence type="predicted"/>
<feature type="transmembrane region" description="Helical" evidence="1">
    <location>
        <begin position="16"/>
        <end position="36"/>
    </location>
</feature>
<feature type="transmembrane region" description="Helical" evidence="1">
    <location>
        <begin position="111"/>
        <end position="135"/>
    </location>
</feature>
<feature type="transmembrane region" description="Helical" evidence="1">
    <location>
        <begin position="251"/>
        <end position="273"/>
    </location>
</feature>
<feature type="transmembrane region" description="Helical" evidence="1">
    <location>
        <begin position="71"/>
        <end position="90"/>
    </location>
</feature>
<reference evidence="2 3" key="1">
    <citation type="submission" date="2019-07" db="EMBL/GenBank/DDBJ databases">
        <title>Genomic Encyclopedia of Type Strains, Phase IV (KMG-IV): sequencing the most valuable type-strain genomes for metagenomic binning, comparative biology and taxonomic classification.</title>
        <authorList>
            <person name="Goeker M."/>
        </authorList>
    </citation>
    <scope>NUCLEOTIDE SEQUENCE [LARGE SCALE GENOMIC DNA]</scope>
    <source>
        <strain evidence="2 3">DSM 44831</strain>
    </source>
</reference>
<keyword evidence="3" id="KW-1185">Reference proteome</keyword>
<keyword evidence="1" id="KW-0812">Transmembrane</keyword>
<evidence type="ECO:0000313" key="3">
    <source>
        <dbReference type="Proteomes" id="UP000798951"/>
    </source>
</evidence>
<keyword evidence="1" id="KW-0472">Membrane</keyword>
<sequence length="279" mass="29319">MIDSIRAELLRLRRWPVLWSLLAVWLTLNLTFMYLLNYISYSSDSSSDATEGQPREYVLAQMMPAAVPEEFVGGTVLFGGALMLILGALATGSGYGWGTWKTVFTQGPARVTALLGTVLALLTVAGVAVVGAFALDLSVACVIASAESQPLRLPSVGRILAGVGSGIAILTMWTLLGALIGLLARGPSLAVGLGLVWVLVLENVLRFFGEMLGSAGTVTHYLPGSVAGSLAGELRTLQGEATPGVLDLLGWPHAVVALAVYPVFFLAVAVVVVRRRDLV</sequence>
<dbReference type="EMBL" id="VMSD01000003">
    <property type="protein sequence ID" value="KAF0847740.1"/>
    <property type="molecule type" value="Genomic_DNA"/>
</dbReference>
<dbReference type="RefSeq" id="WP_067980705.1">
    <property type="nucleotide sequence ID" value="NZ_VMSD01000003.1"/>
</dbReference>
<feature type="transmembrane region" description="Helical" evidence="1">
    <location>
        <begin position="155"/>
        <end position="182"/>
    </location>
</feature>
<organism evidence="2 3">
    <name type="scientific">Nocardia caishijiensis</name>
    <dbReference type="NCBI Taxonomy" id="184756"/>
    <lineage>
        <taxon>Bacteria</taxon>
        <taxon>Bacillati</taxon>
        <taxon>Actinomycetota</taxon>
        <taxon>Actinomycetes</taxon>
        <taxon>Mycobacteriales</taxon>
        <taxon>Nocardiaceae</taxon>
        <taxon>Nocardia</taxon>
    </lineage>
</organism>
<name>A0ABQ6YPP0_9NOCA</name>
<evidence type="ECO:0000256" key="1">
    <source>
        <dbReference type="SAM" id="Phobius"/>
    </source>
</evidence>
<dbReference type="Proteomes" id="UP000798951">
    <property type="component" value="Unassembled WGS sequence"/>
</dbReference>
<gene>
    <name evidence="2" type="ORF">FNL39_103642</name>
</gene>
<protein>
    <submittedName>
        <fullName evidence="2">ABC-type transport system involved in multi-copper enzyme maturation permease subunit</fullName>
    </submittedName>
</protein>